<sequence length="130" mass="14127">MLRGALKARARPRTSAARVHTPSNPFSPAQQPPFDPPREIRAAKVVVPDPSPPKDTTVCEFNVYSPEGVLDDTTVALQNDVPKPKLAKRKSLKESVVEATMSAAHKVVEAEKQVLHKLSDTVLGGEKKVK</sequence>
<protein>
    <submittedName>
        <fullName evidence="2">Uncharacterized protein</fullName>
    </submittedName>
</protein>
<evidence type="ECO:0000313" key="3">
    <source>
        <dbReference type="Proteomes" id="UP000751190"/>
    </source>
</evidence>
<proteinExistence type="predicted"/>
<dbReference type="Proteomes" id="UP000751190">
    <property type="component" value="Unassembled WGS sequence"/>
</dbReference>
<keyword evidence="3" id="KW-1185">Reference proteome</keyword>
<evidence type="ECO:0000313" key="2">
    <source>
        <dbReference type="EMBL" id="KAG8461230.1"/>
    </source>
</evidence>
<dbReference type="AlphaFoldDB" id="A0A8J5XLP1"/>
<evidence type="ECO:0000256" key="1">
    <source>
        <dbReference type="SAM" id="MobiDB-lite"/>
    </source>
</evidence>
<feature type="compositionally biased region" description="Basic residues" evidence="1">
    <location>
        <begin position="1"/>
        <end position="12"/>
    </location>
</feature>
<organism evidence="2 3">
    <name type="scientific">Diacronema lutheri</name>
    <name type="common">Unicellular marine alga</name>
    <name type="synonym">Monochrysis lutheri</name>
    <dbReference type="NCBI Taxonomy" id="2081491"/>
    <lineage>
        <taxon>Eukaryota</taxon>
        <taxon>Haptista</taxon>
        <taxon>Haptophyta</taxon>
        <taxon>Pavlovophyceae</taxon>
        <taxon>Pavlovales</taxon>
        <taxon>Pavlovaceae</taxon>
        <taxon>Diacronema</taxon>
    </lineage>
</organism>
<dbReference type="EMBL" id="JAGTXO010000027">
    <property type="protein sequence ID" value="KAG8461230.1"/>
    <property type="molecule type" value="Genomic_DNA"/>
</dbReference>
<accession>A0A8J5XLP1</accession>
<feature type="region of interest" description="Disordered" evidence="1">
    <location>
        <begin position="1"/>
        <end position="37"/>
    </location>
</feature>
<comment type="caution">
    <text evidence="2">The sequence shown here is derived from an EMBL/GenBank/DDBJ whole genome shotgun (WGS) entry which is preliminary data.</text>
</comment>
<name>A0A8J5XLP1_DIALT</name>
<gene>
    <name evidence="2" type="ORF">KFE25_002419</name>
</gene>
<reference evidence="2" key="1">
    <citation type="submission" date="2021-05" db="EMBL/GenBank/DDBJ databases">
        <title>The genome of the haptophyte Pavlova lutheri (Diacronema luteri, Pavlovales) - a model for lipid biosynthesis in eukaryotic algae.</title>
        <authorList>
            <person name="Hulatt C.J."/>
            <person name="Posewitz M.C."/>
        </authorList>
    </citation>
    <scope>NUCLEOTIDE SEQUENCE</scope>
    <source>
        <strain evidence="2">NIVA-4/92</strain>
    </source>
</reference>